<evidence type="ECO:0000256" key="6">
    <source>
        <dbReference type="SAM" id="SignalP"/>
    </source>
</evidence>
<dbReference type="SUPFAM" id="SSF48452">
    <property type="entry name" value="TPR-like"/>
    <property type="match status" value="1"/>
</dbReference>
<evidence type="ECO:0000256" key="5">
    <source>
        <dbReference type="ARBA" id="ARBA00023237"/>
    </source>
</evidence>
<organism evidence="9 10">
    <name type="scientific">Mucilaginibacter mali</name>
    <dbReference type="NCBI Taxonomy" id="2740462"/>
    <lineage>
        <taxon>Bacteria</taxon>
        <taxon>Pseudomonadati</taxon>
        <taxon>Bacteroidota</taxon>
        <taxon>Sphingobacteriia</taxon>
        <taxon>Sphingobacteriales</taxon>
        <taxon>Sphingobacteriaceae</taxon>
        <taxon>Mucilaginibacter</taxon>
    </lineage>
</organism>
<dbReference type="Proteomes" id="UP000505355">
    <property type="component" value="Chromosome"/>
</dbReference>
<reference evidence="9 10" key="1">
    <citation type="submission" date="2020-05" db="EMBL/GenBank/DDBJ databases">
        <title>Mucilaginibacter mali sp. nov.</title>
        <authorList>
            <person name="Kim H.S."/>
            <person name="Lee K.C."/>
            <person name="Suh M.K."/>
            <person name="Kim J.-S."/>
            <person name="Han K.-I."/>
            <person name="Eom M.K."/>
            <person name="Shin Y.K."/>
            <person name="Lee J.-S."/>
        </authorList>
    </citation>
    <scope>NUCLEOTIDE SEQUENCE [LARGE SCALE GENOMIC DNA]</scope>
    <source>
        <strain evidence="9 10">G2-14</strain>
    </source>
</reference>
<evidence type="ECO:0000313" key="10">
    <source>
        <dbReference type="Proteomes" id="UP000505355"/>
    </source>
</evidence>
<keyword evidence="5" id="KW-0998">Cell outer membrane</keyword>
<dbReference type="PROSITE" id="PS51257">
    <property type="entry name" value="PROKAR_LIPOPROTEIN"/>
    <property type="match status" value="1"/>
</dbReference>
<dbReference type="Gene3D" id="1.25.40.390">
    <property type="match status" value="1"/>
</dbReference>
<comment type="similarity">
    <text evidence="2">Belongs to the SusD family.</text>
</comment>
<feature type="signal peptide" evidence="6">
    <location>
        <begin position="1"/>
        <end position="17"/>
    </location>
</feature>
<dbReference type="Pfam" id="PF07980">
    <property type="entry name" value="SusD_RagB"/>
    <property type="match status" value="1"/>
</dbReference>
<evidence type="ECO:0000256" key="4">
    <source>
        <dbReference type="ARBA" id="ARBA00023136"/>
    </source>
</evidence>
<sequence length="494" mass="55505">MKKLNIMILMLTLISLASCKKYLEEPNKIQTDIKTVDQLQALIDNVSGGPAFSYEGHNATATYSTDDTEVTMDLYKNNPNAVSIANLYYYIFDVDNVIGASTDALWNNEFKKIFTANVILANVDNVTGDDGSKKRVKADAYFIRAYSYWTLVNYYCLPYSQANLGSKGLPLKKTTDYSESLKRATLQETYDFIMSDIGQAQSLVTYTDVQAALRWRVSKPAIDAFLSRYYLFTGDYDKCIQSANSALATTTAKLVDFNTIPAGNPASYSNPAATLKYSALNDYVAAKFFTWDEFYYTRFTYTSAQWDIPSTNLLALYDQANDLRFQLLMIANGGRRFSVITPAQYRYDYFNDGRYLPAGPTVAEVLLNKAEASARKGDMANALIAVNTLRAKRLKTNVPLTATSAPNALTQILQERRRELPFSFRWFDIRRFSVNEDPSDDVTITRTFFKVGIGTVDVNTVQTYTLPVKSPRYAVPINGVEINASQGQIEQNSY</sequence>
<dbReference type="RefSeq" id="WP_173413889.1">
    <property type="nucleotide sequence ID" value="NZ_CP054139.1"/>
</dbReference>
<dbReference type="InterPro" id="IPR033985">
    <property type="entry name" value="SusD-like_N"/>
</dbReference>
<proteinExistence type="inferred from homology"/>
<dbReference type="Pfam" id="PF14322">
    <property type="entry name" value="SusD-like_3"/>
    <property type="match status" value="1"/>
</dbReference>
<evidence type="ECO:0000256" key="2">
    <source>
        <dbReference type="ARBA" id="ARBA00006275"/>
    </source>
</evidence>
<evidence type="ECO:0000256" key="1">
    <source>
        <dbReference type="ARBA" id="ARBA00004442"/>
    </source>
</evidence>
<feature type="domain" description="SusD-like N-terminal" evidence="8">
    <location>
        <begin position="21"/>
        <end position="231"/>
    </location>
</feature>
<evidence type="ECO:0000259" key="7">
    <source>
        <dbReference type="Pfam" id="PF07980"/>
    </source>
</evidence>
<dbReference type="InterPro" id="IPR012944">
    <property type="entry name" value="SusD_RagB_dom"/>
</dbReference>
<evidence type="ECO:0000256" key="3">
    <source>
        <dbReference type="ARBA" id="ARBA00022729"/>
    </source>
</evidence>
<keyword evidence="10" id="KW-1185">Reference proteome</keyword>
<feature type="domain" description="RagB/SusD" evidence="7">
    <location>
        <begin position="363"/>
        <end position="493"/>
    </location>
</feature>
<keyword evidence="3 6" id="KW-0732">Signal</keyword>
<dbReference type="EMBL" id="CP054139">
    <property type="protein sequence ID" value="QKJ29194.1"/>
    <property type="molecule type" value="Genomic_DNA"/>
</dbReference>
<dbReference type="KEGG" id="mmab:HQ865_05315"/>
<keyword evidence="4" id="KW-0472">Membrane</keyword>
<feature type="chain" id="PRO_5028922692" evidence="6">
    <location>
        <begin position="18"/>
        <end position="494"/>
    </location>
</feature>
<protein>
    <submittedName>
        <fullName evidence="9">RagB/SusD family nutrient uptake outer membrane protein</fullName>
    </submittedName>
</protein>
<gene>
    <name evidence="9" type="ORF">HQ865_05315</name>
</gene>
<name>A0A7D4TMJ3_9SPHI</name>
<dbReference type="AlphaFoldDB" id="A0A7D4TMJ3"/>
<accession>A0A7D4TMJ3</accession>
<evidence type="ECO:0000313" key="9">
    <source>
        <dbReference type="EMBL" id="QKJ29194.1"/>
    </source>
</evidence>
<evidence type="ECO:0000259" key="8">
    <source>
        <dbReference type="Pfam" id="PF14322"/>
    </source>
</evidence>
<dbReference type="GO" id="GO:0009279">
    <property type="term" value="C:cell outer membrane"/>
    <property type="evidence" value="ECO:0007669"/>
    <property type="project" value="UniProtKB-SubCell"/>
</dbReference>
<dbReference type="InterPro" id="IPR011990">
    <property type="entry name" value="TPR-like_helical_dom_sf"/>
</dbReference>
<comment type="subcellular location">
    <subcellularLocation>
        <location evidence="1">Cell outer membrane</location>
    </subcellularLocation>
</comment>